<dbReference type="PANTHER" id="PTHR39332:SF7">
    <property type="entry name" value="SRPBCC FAMILY PROTEIN"/>
    <property type="match status" value="1"/>
</dbReference>
<organism evidence="1 2">
    <name type="scientific">Pseudomonas rhizosphaerae</name>
    <dbReference type="NCBI Taxonomy" id="216142"/>
    <lineage>
        <taxon>Bacteria</taxon>
        <taxon>Pseudomonadati</taxon>
        <taxon>Pseudomonadota</taxon>
        <taxon>Gammaproteobacteria</taxon>
        <taxon>Pseudomonadales</taxon>
        <taxon>Pseudomonadaceae</taxon>
        <taxon>Pseudomonas</taxon>
    </lineage>
</organism>
<dbReference type="RefSeq" id="WP_043189401.1">
    <property type="nucleotide sequence ID" value="NZ_CP009533.1"/>
</dbReference>
<dbReference type="OrthoDB" id="1364128at2"/>
<evidence type="ECO:0000313" key="2">
    <source>
        <dbReference type="Proteomes" id="UP000029499"/>
    </source>
</evidence>
<dbReference type="PANTHER" id="PTHR39332">
    <property type="entry name" value="BLL4707 PROTEIN"/>
    <property type="match status" value="1"/>
</dbReference>
<dbReference type="AlphaFoldDB" id="A0A089YVC5"/>
<evidence type="ECO:0000313" key="1">
    <source>
        <dbReference type="EMBL" id="AIS17695.1"/>
    </source>
</evidence>
<dbReference type="InterPro" id="IPR019587">
    <property type="entry name" value="Polyketide_cyclase/dehydratase"/>
</dbReference>
<reference evidence="1 2" key="1">
    <citation type="journal article" date="2015" name="J. Biotechnol.">
        <title>Complete genome sequence of Pseudomonas rhizosphaerae IH5T (=DSM 16299T), a phosphate-solubilizing rhizobacterium for bacterial biofertilizer.</title>
        <authorList>
            <person name="Kwak Y."/>
            <person name="Jung B.K."/>
            <person name="Shin J.H."/>
        </authorList>
    </citation>
    <scope>NUCLEOTIDE SEQUENCE [LARGE SCALE GENOMIC DNA]</scope>
    <source>
        <strain evidence="1">DSM 16299</strain>
    </source>
</reference>
<dbReference type="InterPro" id="IPR023393">
    <property type="entry name" value="START-like_dom_sf"/>
</dbReference>
<name>A0A089YVC5_9PSED</name>
<dbReference type="CDD" id="cd07821">
    <property type="entry name" value="PYR_PYL_RCAR_like"/>
    <property type="match status" value="1"/>
</dbReference>
<gene>
    <name evidence="1" type="ORF">LT40_09930</name>
</gene>
<dbReference type="Proteomes" id="UP000029499">
    <property type="component" value="Chromosome"/>
</dbReference>
<keyword evidence="2" id="KW-1185">Reference proteome</keyword>
<dbReference type="Pfam" id="PF10604">
    <property type="entry name" value="Polyketide_cyc2"/>
    <property type="match status" value="1"/>
</dbReference>
<dbReference type="HOGENOM" id="CLU_106645_1_1_6"/>
<dbReference type="EMBL" id="CP009533">
    <property type="protein sequence ID" value="AIS17695.1"/>
    <property type="molecule type" value="Genomic_DNA"/>
</dbReference>
<dbReference type="KEGG" id="prh:LT40_09930"/>
<sequence>MASTQASIDIPASADQVWNLVAGFNSLAQWLPMIQHSEAQEHGRLRHLTTVDGTVIVERLESYDNAARTYSYSITEGPFPVTDYLATLKVIEVDAGNSRVEWGGQFTPAGITDAEAVEIFDGVYQGGLQALRDNF</sequence>
<protein>
    <submittedName>
        <fullName evidence="1">XoxI</fullName>
    </submittedName>
</protein>
<dbReference type="eggNOG" id="COG3832">
    <property type="taxonomic scope" value="Bacteria"/>
</dbReference>
<proteinExistence type="predicted"/>
<dbReference type="STRING" id="216142.LT40_09930"/>
<accession>A0A089YVC5</accession>
<dbReference type="Gene3D" id="3.30.530.20">
    <property type="match status" value="1"/>
</dbReference>
<dbReference type="SUPFAM" id="SSF55961">
    <property type="entry name" value="Bet v1-like"/>
    <property type="match status" value="1"/>
</dbReference>